<sequence length="224" mass="25354">MGLQFLQPINDPVVYMASRTDAGVHALNTTCHVDLTKSDNSIYEPTVITSWLNTYFYREAVPIRVLGAKNVSDDFNCKSAISRTYLYRILLAKLKGHSGGLSTVYIPIEELNRCHFIGAHEFDINIMRQAAKMFEGFHDFRTFMGKTKDDDRITRRSIDSVIIIERNFKDLGVRRCGAAIVGAATGKVSLQDIEFMLQIPSKHSWNSKLKTLPGHGLYLCNIEY</sequence>
<comment type="catalytic activity">
    <reaction evidence="4">
        <text>uridine(38/39/40) in tRNA = pseudouridine(38/39/40) in tRNA</text>
        <dbReference type="Rhea" id="RHEA:22376"/>
        <dbReference type="Rhea" id="RHEA-COMP:10085"/>
        <dbReference type="Rhea" id="RHEA-COMP:10087"/>
        <dbReference type="ChEBI" id="CHEBI:65314"/>
        <dbReference type="ChEBI" id="CHEBI:65315"/>
        <dbReference type="EC" id="5.4.99.12"/>
    </reaction>
</comment>
<dbReference type="GO" id="GO:0031119">
    <property type="term" value="P:tRNA pseudouridine synthesis"/>
    <property type="evidence" value="ECO:0007669"/>
    <property type="project" value="TreeGrafter"/>
</dbReference>
<dbReference type="Proteomes" id="UP000504635">
    <property type="component" value="Unplaced"/>
</dbReference>
<dbReference type="AlphaFoldDB" id="A0A6J2XIL7"/>
<evidence type="ECO:0000313" key="7">
    <source>
        <dbReference type="RefSeq" id="XP_030750534.1"/>
    </source>
</evidence>
<dbReference type="GO" id="GO:0160147">
    <property type="term" value="F:tRNA pseudouridine(38-40) synthase activity"/>
    <property type="evidence" value="ECO:0007669"/>
    <property type="project" value="UniProtKB-EC"/>
</dbReference>
<dbReference type="InterPro" id="IPR020103">
    <property type="entry name" value="PsdUridine_synth_cat_dom_sf"/>
</dbReference>
<dbReference type="EC" id="5.4.99.12" evidence="4"/>
<comment type="similarity">
    <text evidence="1 4">Belongs to the tRNA pseudouridine synthase TruA family.</text>
</comment>
<name>A0A6J2XIL7_SITOR</name>
<dbReference type="PANTHER" id="PTHR11142:SF0">
    <property type="entry name" value="TRNA PSEUDOURIDINE SYNTHASE-LIKE 1"/>
    <property type="match status" value="1"/>
</dbReference>
<dbReference type="InterPro" id="IPR001406">
    <property type="entry name" value="PsdUridine_synth_TruA"/>
</dbReference>
<dbReference type="FunCoup" id="A0A6J2XIL7">
    <property type="interactions" value="604"/>
</dbReference>
<protein>
    <recommendedName>
        <fullName evidence="4">tRNA pseudouridine synthase</fullName>
        <ecNumber evidence="4">5.4.99.12</ecNumber>
    </recommendedName>
</protein>
<dbReference type="Gene3D" id="3.30.70.580">
    <property type="entry name" value="Pseudouridine synthase I, catalytic domain, N-terminal subdomain"/>
    <property type="match status" value="1"/>
</dbReference>
<evidence type="ECO:0000256" key="4">
    <source>
        <dbReference type="RuleBase" id="RU003792"/>
    </source>
</evidence>
<organism evidence="6 7">
    <name type="scientific">Sitophilus oryzae</name>
    <name type="common">Rice weevil</name>
    <name type="synonym">Curculio oryzae</name>
    <dbReference type="NCBI Taxonomy" id="7048"/>
    <lineage>
        <taxon>Eukaryota</taxon>
        <taxon>Metazoa</taxon>
        <taxon>Ecdysozoa</taxon>
        <taxon>Arthropoda</taxon>
        <taxon>Hexapoda</taxon>
        <taxon>Insecta</taxon>
        <taxon>Pterygota</taxon>
        <taxon>Neoptera</taxon>
        <taxon>Endopterygota</taxon>
        <taxon>Coleoptera</taxon>
        <taxon>Polyphaga</taxon>
        <taxon>Cucujiformia</taxon>
        <taxon>Curculionidae</taxon>
        <taxon>Dryophthorinae</taxon>
        <taxon>Sitophilus</taxon>
    </lineage>
</organism>
<dbReference type="InParanoid" id="A0A6J2XIL7"/>
<evidence type="ECO:0000259" key="5">
    <source>
        <dbReference type="Pfam" id="PF01416"/>
    </source>
</evidence>
<dbReference type="InterPro" id="IPR020097">
    <property type="entry name" value="PsdUridine_synth_TruA_a/b_dom"/>
</dbReference>
<dbReference type="Gene3D" id="3.30.70.660">
    <property type="entry name" value="Pseudouridine synthase I, catalytic domain, C-terminal subdomain"/>
    <property type="match status" value="1"/>
</dbReference>
<evidence type="ECO:0000313" key="6">
    <source>
        <dbReference type="Proteomes" id="UP000504635"/>
    </source>
</evidence>
<dbReference type="PANTHER" id="PTHR11142">
    <property type="entry name" value="PSEUDOURIDYLATE SYNTHASE"/>
    <property type="match status" value="1"/>
</dbReference>
<evidence type="ECO:0000256" key="3">
    <source>
        <dbReference type="ARBA" id="ARBA00023235"/>
    </source>
</evidence>
<reference evidence="7" key="1">
    <citation type="submission" date="2025-08" db="UniProtKB">
        <authorList>
            <consortium name="RefSeq"/>
        </authorList>
    </citation>
    <scope>IDENTIFICATION</scope>
    <source>
        <tissue evidence="7">Gonads</tissue>
    </source>
</reference>
<dbReference type="InterPro" id="IPR020094">
    <property type="entry name" value="TruA/RsuA/RluB/E/F_N"/>
</dbReference>
<evidence type="ECO:0000256" key="1">
    <source>
        <dbReference type="ARBA" id="ARBA00009375"/>
    </source>
</evidence>
<accession>A0A6J2XIL7</accession>
<dbReference type="KEGG" id="soy:115878251"/>
<proteinExistence type="inferred from homology"/>
<keyword evidence="6" id="KW-1185">Reference proteome</keyword>
<dbReference type="RefSeq" id="XP_030750534.1">
    <property type="nucleotide sequence ID" value="XM_030894674.1"/>
</dbReference>
<dbReference type="SUPFAM" id="SSF55120">
    <property type="entry name" value="Pseudouridine synthase"/>
    <property type="match status" value="1"/>
</dbReference>
<keyword evidence="3 4" id="KW-0413">Isomerase</keyword>
<feature type="domain" description="Pseudouridine synthase I TruA alpha/beta" evidence="5">
    <location>
        <begin position="130"/>
        <end position="224"/>
    </location>
</feature>
<keyword evidence="2 4" id="KW-0819">tRNA processing</keyword>
<gene>
    <name evidence="7" type="primary">LOC115878251</name>
</gene>
<dbReference type="GO" id="GO:0003723">
    <property type="term" value="F:RNA binding"/>
    <property type="evidence" value="ECO:0007669"/>
    <property type="project" value="InterPro"/>
</dbReference>
<dbReference type="InterPro" id="IPR020095">
    <property type="entry name" value="PsdUridine_synth_TruA_C"/>
</dbReference>
<dbReference type="Pfam" id="PF01416">
    <property type="entry name" value="PseudoU_synth_1"/>
    <property type="match status" value="1"/>
</dbReference>
<evidence type="ECO:0000256" key="2">
    <source>
        <dbReference type="ARBA" id="ARBA00022694"/>
    </source>
</evidence>
<dbReference type="GeneID" id="115878251"/>
<dbReference type="OrthoDB" id="271910at2759"/>